<sequence length="201" mass="23466">MKKVLQISFLLTIFVGCNSSYIHSSTSHYEAINEGDLYFPLKPDSVEGQENDKQITFMNKWYSENMVRLKEPVLYKHTGRDFNVFRFTKIGTWGESTSYRIEKTDSNVSIVKRTKDLSGNLIADEKKLLSKENWSALEARIQSIAFWHLNTHGERGLDGEEWILEGLDDDKYHFVIRWSPDLHGDKEFVKACNLFEDLFKK</sequence>
<name>A0A839GKN5_9BACT</name>
<gene>
    <name evidence="1" type="ORF">FHS90_004148</name>
</gene>
<dbReference type="AlphaFoldDB" id="A0A839GKN5"/>
<dbReference type="RefSeq" id="WP_182514310.1">
    <property type="nucleotide sequence ID" value="NZ_JACJIQ010000022.1"/>
</dbReference>
<organism evidence="1 2">
    <name type="scientific">Rufibacter quisquiliarum</name>
    <dbReference type="NCBI Taxonomy" id="1549639"/>
    <lineage>
        <taxon>Bacteria</taxon>
        <taxon>Pseudomonadati</taxon>
        <taxon>Bacteroidota</taxon>
        <taxon>Cytophagia</taxon>
        <taxon>Cytophagales</taxon>
        <taxon>Hymenobacteraceae</taxon>
        <taxon>Rufibacter</taxon>
    </lineage>
</organism>
<dbReference type="EMBL" id="JACJIQ010000022">
    <property type="protein sequence ID" value="MBA9079412.1"/>
    <property type="molecule type" value="Genomic_DNA"/>
</dbReference>
<accession>A0A839GKN5</accession>
<comment type="caution">
    <text evidence="1">The sequence shown here is derived from an EMBL/GenBank/DDBJ whole genome shotgun (WGS) entry which is preliminary data.</text>
</comment>
<evidence type="ECO:0000313" key="2">
    <source>
        <dbReference type="Proteomes" id="UP000563094"/>
    </source>
</evidence>
<protein>
    <recommendedName>
        <fullName evidence="3">Lipoprotein</fullName>
    </recommendedName>
</protein>
<dbReference type="Proteomes" id="UP000563094">
    <property type="component" value="Unassembled WGS sequence"/>
</dbReference>
<evidence type="ECO:0000313" key="1">
    <source>
        <dbReference type="EMBL" id="MBA9079412.1"/>
    </source>
</evidence>
<dbReference type="PROSITE" id="PS51257">
    <property type="entry name" value="PROKAR_LIPOPROTEIN"/>
    <property type="match status" value="1"/>
</dbReference>
<keyword evidence="2" id="KW-1185">Reference proteome</keyword>
<reference evidence="1 2" key="1">
    <citation type="submission" date="2020-08" db="EMBL/GenBank/DDBJ databases">
        <title>Genomic Encyclopedia of Type Strains, Phase IV (KMG-IV): sequencing the most valuable type-strain genomes for metagenomic binning, comparative biology and taxonomic classification.</title>
        <authorList>
            <person name="Goeker M."/>
        </authorList>
    </citation>
    <scope>NUCLEOTIDE SEQUENCE [LARGE SCALE GENOMIC DNA]</scope>
    <source>
        <strain evidence="1 2">DSM 29854</strain>
    </source>
</reference>
<proteinExistence type="predicted"/>
<evidence type="ECO:0008006" key="3">
    <source>
        <dbReference type="Google" id="ProtNLM"/>
    </source>
</evidence>